<reference evidence="11" key="1">
    <citation type="journal article" date="2023" name="Mol. Phylogenet. Evol.">
        <title>Genome-scale phylogeny and comparative genomics of the fungal order Sordariales.</title>
        <authorList>
            <person name="Hensen N."/>
            <person name="Bonometti L."/>
            <person name="Westerberg I."/>
            <person name="Brannstrom I.O."/>
            <person name="Guillou S."/>
            <person name="Cros-Aarteil S."/>
            <person name="Calhoun S."/>
            <person name="Haridas S."/>
            <person name="Kuo A."/>
            <person name="Mondo S."/>
            <person name="Pangilinan J."/>
            <person name="Riley R."/>
            <person name="LaButti K."/>
            <person name="Andreopoulos B."/>
            <person name="Lipzen A."/>
            <person name="Chen C."/>
            <person name="Yan M."/>
            <person name="Daum C."/>
            <person name="Ng V."/>
            <person name="Clum A."/>
            <person name="Steindorff A."/>
            <person name="Ohm R.A."/>
            <person name="Martin F."/>
            <person name="Silar P."/>
            <person name="Natvig D.O."/>
            <person name="Lalanne C."/>
            <person name="Gautier V."/>
            <person name="Ament-Velasquez S.L."/>
            <person name="Kruys A."/>
            <person name="Hutchinson M.I."/>
            <person name="Powell A.J."/>
            <person name="Barry K."/>
            <person name="Miller A.N."/>
            <person name="Grigoriev I.V."/>
            <person name="Debuchy R."/>
            <person name="Gladieux P."/>
            <person name="Hiltunen Thoren M."/>
            <person name="Johannesson H."/>
        </authorList>
    </citation>
    <scope>NUCLEOTIDE SEQUENCE</scope>
    <source>
        <strain evidence="11">CBS 168.71</strain>
    </source>
</reference>
<comment type="caution">
    <text evidence="11">The sequence shown here is derived from an EMBL/GenBank/DDBJ whole genome shotgun (WGS) entry which is preliminary data.</text>
</comment>
<name>A0AAE0LT12_9PEZI</name>
<comment type="catalytic activity">
    <reaction evidence="1">
        <text>Thiol-dependent hydrolysis of ester, thioester, amide, peptide and isopeptide bonds formed by the C-terminal Gly of ubiquitin (a 76-residue protein attached to proteins as an intracellular targeting signal).</text>
        <dbReference type="EC" id="3.4.19.12"/>
    </reaction>
</comment>
<evidence type="ECO:0000259" key="10">
    <source>
        <dbReference type="Pfam" id="PF20255"/>
    </source>
</evidence>
<evidence type="ECO:0000256" key="2">
    <source>
        <dbReference type="ARBA" id="ARBA00012759"/>
    </source>
</evidence>
<proteinExistence type="predicted"/>
<dbReference type="EMBL" id="JAUEPN010000004">
    <property type="protein sequence ID" value="KAK3295774.1"/>
    <property type="molecule type" value="Genomic_DNA"/>
</dbReference>
<dbReference type="InterPro" id="IPR022099">
    <property type="entry name" value="DUF3638"/>
</dbReference>
<evidence type="ECO:0000313" key="12">
    <source>
        <dbReference type="Proteomes" id="UP001278766"/>
    </source>
</evidence>
<gene>
    <name evidence="11" type="ORF">B0H64DRAFT_323518</name>
</gene>
<evidence type="ECO:0000259" key="8">
    <source>
        <dbReference type="Pfam" id="PF12340"/>
    </source>
</evidence>
<dbReference type="Pfam" id="PF20255">
    <property type="entry name" value="DUF6606"/>
    <property type="match status" value="1"/>
</dbReference>
<feature type="domain" description="DUF6606" evidence="10">
    <location>
        <begin position="13"/>
        <end position="282"/>
    </location>
</feature>
<keyword evidence="3" id="KW-0645">Protease</keyword>
<keyword evidence="4" id="KW-0833">Ubl conjugation pathway</keyword>
<dbReference type="GeneID" id="87837563"/>
<evidence type="ECO:0000259" key="9">
    <source>
        <dbReference type="Pfam" id="PF12359"/>
    </source>
</evidence>
<dbReference type="PANTHER" id="PTHR13367:SF34">
    <property type="match status" value="1"/>
</dbReference>
<dbReference type="Pfam" id="PF12359">
    <property type="entry name" value="DUF3645"/>
    <property type="match status" value="1"/>
</dbReference>
<feature type="domain" description="DUF3645" evidence="9">
    <location>
        <begin position="2406"/>
        <end position="2437"/>
    </location>
</feature>
<keyword evidence="6" id="KW-0788">Thiol protease</keyword>
<feature type="compositionally biased region" description="Polar residues" evidence="7">
    <location>
        <begin position="2872"/>
        <end position="2882"/>
    </location>
</feature>
<dbReference type="InterPro" id="IPR022105">
    <property type="entry name" value="DUF3645"/>
</dbReference>
<feature type="compositionally biased region" description="Basic and acidic residues" evidence="7">
    <location>
        <begin position="2887"/>
        <end position="2899"/>
    </location>
</feature>
<evidence type="ECO:0000256" key="5">
    <source>
        <dbReference type="ARBA" id="ARBA00022801"/>
    </source>
</evidence>
<dbReference type="InterPro" id="IPR046541">
    <property type="entry name" value="DUF6606"/>
</dbReference>
<feature type="compositionally biased region" description="Acidic residues" evidence="7">
    <location>
        <begin position="3202"/>
        <end position="3211"/>
    </location>
</feature>
<evidence type="ECO:0000256" key="3">
    <source>
        <dbReference type="ARBA" id="ARBA00022670"/>
    </source>
</evidence>
<feature type="compositionally biased region" description="Basic and acidic residues" evidence="7">
    <location>
        <begin position="3173"/>
        <end position="3201"/>
    </location>
</feature>
<accession>A0AAE0LT12</accession>
<keyword evidence="12" id="KW-1185">Reference proteome</keyword>
<keyword evidence="5" id="KW-0378">Hydrolase</keyword>
<dbReference type="GO" id="GO:0006508">
    <property type="term" value="P:proteolysis"/>
    <property type="evidence" value="ECO:0007669"/>
    <property type="project" value="UniProtKB-KW"/>
</dbReference>
<dbReference type="RefSeq" id="XP_062659288.1">
    <property type="nucleotide sequence ID" value="XM_062800615.1"/>
</dbReference>
<dbReference type="GO" id="GO:0004843">
    <property type="term" value="F:cysteine-type deubiquitinase activity"/>
    <property type="evidence" value="ECO:0007669"/>
    <property type="project" value="UniProtKB-EC"/>
</dbReference>
<dbReference type="PANTHER" id="PTHR13367">
    <property type="entry name" value="UBIQUITIN THIOESTERASE"/>
    <property type="match status" value="1"/>
</dbReference>
<dbReference type="Pfam" id="PF12340">
    <property type="entry name" value="DUF3638"/>
    <property type="match status" value="1"/>
</dbReference>
<organism evidence="11 12">
    <name type="scientific">Chaetomium fimeti</name>
    <dbReference type="NCBI Taxonomy" id="1854472"/>
    <lineage>
        <taxon>Eukaryota</taxon>
        <taxon>Fungi</taxon>
        <taxon>Dikarya</taxon>
        <taxon>Ascomycota</taxon>
        <taxon>Pezizomycotina</taxon>
        <taxon>Sordariomycetes</taxon>
        <taxon>Sordariomycetidae</taxon>
        <taxon>Sordariales</taxon>
        <taxon>Chaetomiaceae</taxon>
        <taxon>Chaetomium</taxon>
    </lineage>
</organism>
<evidence type="ECO:0000256" key="7">
    <source>
        <dbReference type="SAM" id="MobiDB-lite"/>
    </source>
</evidence>
<reference evidence="11" key="2">
    <citation type="submission" date="2023-06" db="EMBL/GenBank/DDBJ databases">
        <authorList>
            <consortium name="Lawrence Berkeley National Laboratory"/>
            <person name="Haridas S."/>
            <person name="Hensen N."/>
            <person name="Bonometti L."/>
            <person name="Westerberg I."/>
            <person name="Brannstrom I.O."/>
            <person name="Guillou S."/>
            <person name="Cros-Aarteil S."/>
            <person name="Calhoun S."/>
            <person name="Kuo A."/>
            <person name="Mondo S."/>
            <person name="Pangilinan J."/>
            <person name="Riley R."/>
            <person name="Labutti K."/>
            <person name="Andreopoulos B."/>
            <person name="Lipzen A."/>
            <person name="Chen C."/>
            <person name="Yanf M."/>
            <person name="Daum C."/>
            <person name="Ng V."/>
            <person name="Clum A."/>
            <person name="Steindorff A."/>
            <person name="Ohm R."/>
            <person name="Martin F."/>
            <person name="Silar P."/>
            <person name="Natvig D."/>
            <person name="Lalanne C."/>
            <person name="Gautier V."/>
            <person name="Ament-Velasquez S.L."/>
            <person name="Kruys A."/>
            <person name="Hutchinson M.I."/>
            <person name="Powell A.J."/>
            <person name="Barry K."/>
            <person name="Miller A.N."/>
            <person name="Grigoriev I.V."/>
            <person name="Debuchy R."/>
            <person name="Gladieux P."/>
            <person name="Thoren M.H."/>
            <person name="Johannesson H."/>
        </authorList>
    </citation>
    <scope>NUCLEOTIDE SEQUENCE</scope>
    <source>
        <strain evidence="11">CBS 168.71</strain>
    </source>
</reference>
<evidence type="ECO:0000256" key="4">
    <source>
        <dbReference type="ARBA" id="ARBA00022786"/>
    </source>
</evidence>
<dbReference type="InterPro" id="IPR051346">
    <property type="entry name" value="OTU_Deubiquitinase"/>
</dbReference>
<evidence type="ECO:0000256" key="6">
    <source>
        <dbReference type="ARBA" id="ARBA00022807"/>
    </source>
</evidence>
<dbReference type="Proteomes" id="UP001278766">
    <property type="component" value="Unassembled WGS sequence"/>
</dbReference>
<dbReference type="EC" id="3.4.19.12" evidence="2"/>
<evidence type="ECO:0000256" key="1">
    <source>
        <dbReference type="ARBA" id="ARBA00000707"/>
    </source>
</evidence>
<feature type="region of interest" description="Disordered" evidence="7">
    <location>
        <begin position="3171"/>
        <end position="3218"/>
    </location>
</feature>
<evidence type="ECO:0000313" key="11">
    <source>
        <dbReference type="EMBL" id="KAK3295774.1"/>
    </source>
</evidence>
<sequence length="3230" mass="359356">MANSPDPKALDFMINHVFLPPQLPQEDDSEAGYLNTTIRAFRDSVACFLSAEPSSAPSVRPAVDMLDRLLSTETRGMRHVISDLKNGGVQPPDIALFHLRAQNAGLLVTAREDDVLFEAFEILAPNDKVMSCLGALLREFPDRAAVITYARLQDPDFLSELANFIQTLAASNVPMARPKVKKAKTSQPEERETVSPLLVNGMLIDLLSGLGESVAPPSRVTKRSREHVGWSSALLPFHRCATWLLLRVALRLVLDRAVAAGVGGETSWYKLLMAFHLARLLDMAAKAKDPPVPNDRLFVMQAKVVRRVVKLDPAVETGWVKEVRAAVERAQKVIERRWKTVRDNDSKVLPLEKLANLSFEKDTALKLPSFRKHLAWIKSRSAGAADPMGPGDTTHFRPLPHSELPRLDAAPNDSMMDRSELLEFEAWVEFALPAWIDAQSCLPLGDACGSEFAVLAVGKLQTLIQVYRKRAVKTYNGIPDALSTMYLILMELWVAMDKIAGNAMPLLLDYDPGFPLDMLHPLLLERKKGMERLVALETYVSHRRKQAAGQYLTAFGGFGLDQSFAVRFFQTSAQHQRLKHEIVAWAEVMKTKKLQEYEDKRTEHEALAQARRAYSACEEVWDSWEECYRHSSSCERCRLDGEMKAISIEIFEWPLPTNSRHADAVVVEINIPRLVERWREVTWELVTDVFRYEKRDGHGRGEKHLYFAKSHCGREDRSYAGGNFHPASTVKPMKVAHYGEGTHILDATPDNICVPHAGHYEYYDGPSRRLAAGQIDGACLPRDCSYAGLVEDPAGVADWVRYARHTSNEVVAAQHRCPLNITLDEFRAFGNLRAGVPLQWANVLCQLLMPAVDFNKKSTFALIMQACLEAGPVDAKVAGSIWRDAHGDTQDEIFMNQMLQALDEALERIRESWQNDTALCLLTCLATRLLSVSPSPGISDGLLKYLAKLREASITWSRQLLEKLNASNEHEERQEWARRLLMAALICVATFNVGEVHLASVLSSPHELSVLVEATVLARNHLPSSGRPSDPIALNIVHRWHIVMYQARASLANETMNSDHSGLDDAIKRLWVGYLPPPAAWTRRSLESQQHILERGIVSFNLLAGNLFVDGHPLTKLPLAYQQHSTFRELFGEQILDVGPSSVPGMQFSACQDQQGWVVYFAMKDGRLVVRSVQNRSPDAITHDDTEWEYIPQDHFSDDLPDSFVYDFAHWLNLSTNEVEFRPLAQKWETSPENWCLTRVPGKDVLRKGSQVVIEPSSSTTLLLHQILGAVAPRFGMDPIFDPETKSLSVGLPMLSLYFSARQGDAVLRSKNYAGMEIDEKQGIDTLVGLSNKLVLRPSSHAGFREVLVPRGDISVVRTRPRGHVRLSSLGLDERDFIRHNAFTVNDTLGQLTDAGSLQSKLHLCYLHALTSHCLPDPLTHRTGTDEALRILGGAAVKSYPALGEESRELLAHIAALSPRRTYYPSHIRAMERAEWNANLPTLSQHEDFWPLAKAVHEHYHTSEKLFRAVGSDGGTALVPKVLAETSKTRSPDLAERARIRNATFCVAEFGAEGHTTARDDWYHPSQERANNGSAQAREWVAHLARCVDGGTERLLFSPSIQGHTISSANGNEFRGVESVSLAFNLTNFEPLSSTINGRWCGLHRALVGEKNKFRKIFFLSSLLYAEQSDREIVQALMAITTMSALSRADMLPPSDEQFNLCISRSTLSVDLHNIVHDGSKGNQECPEWQWERDSGESPRNFQSRRVRGCSSKRTEMEGKFVSALMRQIQYSWMISVPTDHAYNTHLNVDTIMLRAREEVEMARRTEAFDRYLDSVMNHLRQAAVTEHSNLLVPPTLSTIQPRSRPGFISAMSLFAQQAPFSESPHLELLPELCTESQAAEQSHAHLAALVGELQMAGDLQDHQRSYIKELRHSMASPAPPRRRMVVQPDDPTIRPILEQHLQAARTEHNAINARVNLAATGTSLAHQLSKTVTLYPRLSPVFFLQRLTRTFWPSLPPRWRQSLVNLALALIHLQRASRLASHARNLPARWSDLQRELSNPGDHANPSWDPLVYPEGLLLEIEQDILIRPVQNAVAAEMRAPPDGKNAVMQLNMGEGKSSVIVPLVAAALADGDSVVRVVVAKPQASQMTHMLVGRLGGLVNRRVFYLPFSRSVQPSMDDVEILRGIIKKCGTEGGVLLVQPEHLLSFKLMGIDKSGTEGEGEDSLGRQITRLYKVFESVSRDIVDESDENFSVKFELIYTMGSQEVVEMSPDRWILIQDLLLMTENMARRLMASSAPRSGVSQGLLLEYDAVPGRVPKIRVLEESGGQQLITALANEVCSIGITGLPAHHQTEDVRQAVLNYILLERPSETDIEMVQNTETGFFSNSTTKSALLLLRGLLAKGVLLFALGHKRHRVNYGLAPGRRPPTILAVPYRAKDMPSTRSEFSHPDVVIVLTCLSYYYGGLSHAELYTCLELLAKSDRSEEEYSEWAAKSPTLPPSFRHFSAINLKDRPQCEGEVFPGLKYSRPVVDFYLRRVVFPRELKQFPSKLSASGWDLARCKEQPLTGFSGTNDSKGVLPLSIQALDLQPHTNASVLSTLLREENMVLELGDEGASQLTALTEKMLLGALASSDPEIRVVLDVGAQIIESSNFQMAKSLLDNAPTSSTDAAIFFNDNDELSVLTRNGVVDSFLTSPFAAHTDRCLAFLDQAHTRGTDLKLPDNYRAAVTLGPGVTKDTLVQACMRMRKLGQGQSVSFIVSPEMQKRIRGLRNITDGRPLAVPDVLAWAISEAWDETVRSVPLWATQGVRHLRQEAIWKETDTTGGFTRSSIKEYLEPDAMSLEQRYSPGPATTHDTITALMASLNLDAGPSPEDTELAAIKTKLLAFRHSTRTSSSASPTLQEEQERELAPEIEQERQVYRPPPRKARAHNLHADVVLLARTGTIRAGSSAFVPAFTTLSTTSAAALFADDLSAFPTDLLATRDFALTVEFSQKRNDSDPYLSDGHQRPVQWLLLTRPSTDPDPDHSRTMVIIISPHEAALLKPALASSTSPVVSLHAYHPRLTLSHRTMEHLDTYAVPACASSSTWRPPPDPLITQLNLFAGQLYLRSYAEYVRTCRYLGLSYTKNGGEEKVGQDGFVGKGVMYPECGFGTSPVGFLTGLVGVRRDCAGVERTHMGRVLVGGVLGVGDFEEGEGKEGEEVKGEKKEEVKGEKEEEVKEEKGEEEQEGEGEIEVKLETGLDCSVIQDEDV</sequence>
<protein>
    <recommendedName>
        <fullName evidence="2">ubiquitinyl hydrolase 1</fullName>
        <ecNumber evidence="2">3.4.19.12</ecNumber>
    </recommendedName>
</protein>
<feature type="region of interest" description="Disordered" evidence="7">
    <location>
        <begin position="2871"/>
        <end position="2903"/>
    </location>
</feature>
<feature type="domain" description="DUF3638" evidence="8">
    <location>
        <begin position="2048"/>
        <end position="2271"/>
    </location>
</feature>